<sequence>MLTLNENVFIKIVVNYDHHSSWMIFFKEEYDAEYEEEVDKPILLLEMNSETDISQSSALDVQISAKNSITNEVLLVMVRCSTNNLAQAIVSNVSNIKGALAPKKLKSKASYGSSIGGSKQTIASSVMENNRGVTSKSSTVTSFDSSVRGDDNNKTYGNSQLTRDLSMASISSEDITNAAIMSNPENGRLLLLTNMKIRLQKSLGGYEQVNNPSSWKILSMFSLSIYGISDTFTDKNYFSIVLERNGNLNEDGEEYSWLICEDEVLDRIERIGKAGLLVKVSDDDLFMIECKGKKELKQLYEVF</sequence>
<evidence type="ECO:0000313" key="3">
    <source>
        <dbReference type="Proteomes" id="UP000000707"/>
    </source>
</evidence>
<gene>
    <name evidence="2" type="ORF">CANTEDRAFT_116785</name>
</gene>
<reference evidence="2 3" key="1">
    <citation type="journal article" date="2011" name="Proc. Natl. Acad. Sci. U.S.A.">
        <title>Comparative genomics of xylose-fermenting fungi for enhanced biofuel production.</title>
        <authorList>
            <person name="Wohlbach D.J."/>
            <person name="Kuo A."/>
            <person name="Sato T.K."/>
            <person name="Potts K.M."/>
            <person name="Salamov A.A."/>
            <person name="LaButti K.M."/>
            <person name="Sun H."/>
            <person name="Clum A."/>
            <person name="Pangilinan J.L."/>
            <person name="Lindquist E.A."/>
            <person name="Lucas S."/>
            <person name="Lapidus A."/>
            <person name="Jin M."/>
            <person name="Gunawan C."/>
            <person name="Balan V."/>
            <person name="Dale B.E."/>
            <person name="Jeffries T.W."/>
            <person name="Zinkel R."/>
            <person name="Barry K.W."/>
            <person name="Grigoriev I.V."/>
            <person name="Gasch A.P."/>
        </authorList>
    </citation>
    <scope>NUCLEOTIDE SEQUENCE [LARGE SCALE GENOMIC DNA]</scope>
    <source>
        <strain evidence="3">ATCC 10573 / BCRC 21748 / CBS 615 / JCM 9827 / NBRC 10315 / NRRL Y-1498 / VKM Y-70</strain>
    </source>
</reference>
<dbReference type="Proteomes" id="UP000000707">
    <property type="component" value="Unassembled WGS sequence"/>
</dbReference>
<dbReference type="HOGENOM" id="CLU_734794_0_0_1"/>
<dbReference type="OrthoDB" id="4083297at2759"/>
<proteinExistence type="predicted"/>
<dbReference type="EMBL" id="GL996528">
    <property type="protein sequence ID" value="EGV60713.1"/>
    <property type="molecule type" value="Genomic_DNA"/>
</dbReference>
<evidence type="ECO:0000313" key="2">
    <source>
        <dbReference type="EMBL" id="EGV60713.1"/>
    </source>
</evidence>
<organism evidence="3">
    <name type="scientific">Candida tenuis (strain ATCC 10573 / BCRC 21748 / CBS 615 / JCM 9827 / NBRC 10315 / NRRL Y-1498 / VKM Y-70)</name>
    <name type="common">Yeast</name>
    <name type="synonym">Yamadazyma tenuis</name>
    <dbReference type="NCBI Taxonomy" id="590646"/>
    <lineage>
        <taxon>Eukaryota</taxon>
        <taxon>Fungi</taxon>
        <taxon>Dikarya</taxon>
        <taxon>Ascomycota</taxon>
        <taxon>Saccharomycotina</taxon>
        <taxon>Pichiomycetes</taxon>
        <taxon>Debaryomycetaceae</taxon>
        <taxon>Yamadazyma</taxon>
    </lineage>
</organism>
<feature type="compositionally biased region" description="Low complexity" evidence="1">
    <location>
        <begin position="133"/>
        <end position="146"/>
    </location>
</feature>
<feature type="region of interest" description="Disordered" evidence="1">
    <location>
        <begin position="126"/>
        <end position="158"/>
    </location>
</feature>
<accession>G3BFR2</accession>
<name>G3BFR2_CANTC</name>
<keyword evidence="3" id="KW-1185">Reference proteome</keyword>
<protein>
    <submittedName>
        <fullName evidence="2">Uncharacterized protein</fullName>
    </submittedName>
</protein>
<dbReference type="AlphaFoldDB" id="G3BFR2"/>
<evidence type="ECO:0000256" key="1">
    <source>
        <dbReference type="SAM" id="MobiDB-lite"/>
    </source>
</evidence>